<reference evidence="1 2" key="1">
    <citation type="submission" date="2021-06" db="EMBL/GenBank/DDBJ databases">
        <title>Caerostris extrusa draft genome.</title>
        <authorList>
            <person name="Kono N."/>
            <person name="Arakawa K."/>
        </authorList>
    </citation>
    <scope>NUCLEOTIDE SEQUENCE [LARGE SCALE GENOMIC DNA]</scope>
</reference>
<proteinExistence type="predicted"/>
<comment type="caution">
    <text evidence="1">The sequence shown here is derived from an EMBL/GenBank/DDBJ whole genome shotgun (WGS) entry which is preliminary data.</text>
</comment>
<dbReference type="Proteomes" id="UP001054945">
    <property type="component" value="Unassembled WGS sequence"/>
</dbReference>
<sequence>MIYIQYLKNFKIQSILLGEPNNTFSTEVSETFNANNNEIKFEETSDTQFQNAGEHTLILPDHSYIFYPSMVNNLGFQNDFVYSDSVVKNYTDVRDQKTTNFKGYDLIPNADFIDFYPYKDVENGIQFSVEENKLPSDEFFVLNDDNSTPLGNGQENEYIHRK</sequence>
<protein>
    <submittedName>
        <fullName evidence="1">Uncharacterized protein</fullName>
    </submittedName>
</protein>
<evidence type="ECO:0000313" key="2">
    <source>
        <dbReference type="Proteomes" id="UP001054945"/>
    </source>
</evidence>
<dbReference type="EMBL" id="BPLR01013456">
    <property type="protein sequence ID" value="GIY61350.1"/>
    <property type="molecule type" value="Genomic_DNA"/>
</dbReference>
<dbReference type="AlphaFoldDB" id="A0AAV4UVC2"/>
<keyword evidence="2" id="KW-1185">Reference proteome</keyword>
<evidence type="ECO:0000313" key="1">
    <source>
        <dbReference type="EMBL" id="GIY61350.1"/>
    </source>
</evidence>
<accession>A0AAV4UVC2</accession>
<name>A0AAV4UVC2_CAEEX</name>
<organism evidence="1 2">
    <name type="scientific">Caerostris extrusa</name>
    <name type="common">Bark spider</name>
    <name type="synonym">Caerostris bankana</name>
    <dbReference type="NCBI Taxonomy" id="172846"/>
    <lineage>
        <taxon>Eukaryota</taxon>
        <taxon>Metazoa</taxon>
        <taxon>Ecdysozoa</taxon>
        <taxon>Arthropoda</taxon>
        <taxon>Chelicerata</taxon>
        <taxon>Arachnida</taxon>
        <taxon>Araneae</taxon>
        <taxon>Araneomorphae</taxon>
        <taxon>Entelegynae</taxon>
        <taxon>Araneoidea</taxon>
        <taxon>Araneidae</taxon>
        <taxon>Caerostris</taxon>
    </lineage>
</organism>
<gene>
    <name evidence="1" type="ORF">CEXT_265261</name>
</gene>